<reference evidence="9" key="1">
    <citation type="journal article" date="2019" name="Microbiol. Resour. Announc.">
        <title>Genome Sequence of the Yeast Saprochaete ingens CBS 517.90.</title>
        <authorList>
            <person name="Hodorova V."/>
            <person name="Lichancova H."/>
            <person name="Zubenko S."/>
            <person name="Sienkiewicz K."/>
            <person name="Penir S.M.U."/>
            <person name="Afanasyev P."/>
            <person name="Boceck D."/>
            <person name="Bonnin S."/>
            <person name="Hakobyan S."/>
            <person name="Smyczynska U."/>
            <person name="Zhivkoplias E."/>
            <person name="Zlatohurska M."/>
            <person name="Tralle E."/>
            <person name="Frolova A."/>
            <person name="Pryszcz L.P."/>
            <person name="Brejova B."/>
            <person name="Vinar T."/>
            <person name="Nosek J."/>
        </authorList>
    </citation>
    <scope>NUCLEOTIDE SEQUENCE</scope>
    <source>
        <strain evidence="9">CBS 517.90</strain>
    </source>
</reference>
<keyword evidence="6 8" id="KW-0830">Ubiquinone</keyword>
<feature type="transmembrane region" description="Helical" evidence="8">
    <location>
        <begin position="103"/>
        <end position="122"/>
    </location>
</feature>
<comment type="similarity">
    <text evidence="8">Belongs to the complex I subunit 6 family.</text>
</comment>
<evidence type="ECO:0000256" key="2">
    <source>
        <dbReference type="ARBA" id="ARBA00012944"/>
    </source>
</evidence>
<evidence type="ECO:0000256" key="4">
    <source>
        <dbReference type="ARBA" id="ARBA00022660"/>
    </source>
</evidence>
<dbReference type="GO" id="GO:0008137">
    <property type="term" value="F:NADH dehydrogenase (ubiquinone) activity"/>
    <property type="evidence" value="ECO:0007669"/>
    <property type="project" value="UniProtKB-UniRule"/>
</dbReference>
<keyword evidence="8" id="KW-0249">Electron transport</keyword>
<feature type="transmembrane region" description="Helical" evidence="8">
    <location>
        <begin position="20"/>
        <end position="49"/>
    </location>
</feature>
<feature type="transmembrane region" description="Helical" evidence="8">
    <location>
        <begin position="183"/>
        <end position="204"/>
    </location>
</feature>
<feature type="transmembrane region" description="Helical" evidence="8">
    <location>
        <begin position="55"/>
        <end position="82"/>
    </location>
</feature>
<dbReference type="PANTHER" id="PTHR33269:SF17">
    <property type="entry name" value="NADH-UBIQUINONE OXIDOREDUCTASE CHAIN 6"/>
    <property type="match status" value="1"/>
</dbReference>
<keyword evidence="8" id="KW-0813">Transport</keyword>
<keyword evidence="8" id="KW-0812">Transmembrane</keyword>
<dbReference type="InterPro" id="IPR001457">
    <property type="entry name" value="NADH_UbQ/plastoQ_OxRdtase_su6"/>
</dbReference>
<evidence type="ECO:0000256" key="7">
    <source>
        <dbReference type="ARBA" id="ARBA00049551"/>
    </source>
</evidence>
<gene>
    <name evidence="9" type="primary">nad6</name>
</gene>
<accession>A0A6B9IN23</accession>
<dbReference type="Pfam" id="PF00499">
    <property type="entry name" value="Oxidored_q3"/>
    <property type="match status" value="1"/>
</dbReference>
<keyword evidence="8 9" id="KW-0496">Mitochondrion</keyword>
<keyword evidence="8" id="KW-0520">NAD</keyword>
<name>A0A6B9IN23_9ASCO</name>
<dbReference type="GO" id="GO:0031966">
    <property type="term" value="C:mitochondrial membrane"/>
    <property type="evidence" value="ECO:0007669"/>
    <property type="project" value="UniProtKB-SubCell"/>
</dbReference>
<dbReference type="EC" id="7.1.1.2" evidence="2 8"/>
<keyword evidence="8" id="KW-0472">Membrane</keyword>
<protein>
    <recommendedName>
        <fullName evidence="3 8">NADH-ubiquinone oxidoreductase chain 6</fullName>
        <ecNumber evidence="2 8">7.1.1.2</ecNumber>
    </recommendedName>
</protein>
<keyword evidence="8" id="KW-1133">Transmembrane helix</keyword>
<evidence type="ECO:0000313" key="9">
    <source>
        <dbReference type="EMBL" id="QGZ08697.1"/>
    </source>
</evidence>
<keyword evidence="5 8" id="KW-1278">Translocase</keyword>
<proteinExistence type="inferred from homology"/>
<keyword evidence="4 8" id="KW-0679">Respiratory chain</keyword>
<comment type="catalytic activity">
    <reaction evidence="7 8">
        <text>a ubiquinone + NADH + 5 H(+)(in) = a ubiquinol + NAD(+) + 4 H(+)(out)</text>
        <dbReference type="Rhea" id="RHEA:29091"/>
        <dbReference type="Rhea" id="RHEA-COMP:9565"/>
        <dbReference type="Rhea" id="RHEA-COMP:9566"/>
        <dbReference type="ChEBI" id="CHEBI:15378"/>
        <dbReference type="ChEBI" id="CHEBI:16389"/>
        <dbReference type="ChEBI" id="CHEBI:17976"/>
        <dbReference type="ChEBI" id="CHEBI:57540"/>
        <dbReference type="ChEBI" id="CHEBI:57945"/>
        <dbReference type="EC" id="7.1.1.2"/>
    </reaction>
</comment>
<dbReference type="EMBL" id="MN317087">
    <property type="protein sequence ID" value="QGZ08697.1"/>
    <property type="molecule type" value="Genomic_DNA"/>
</dbReference>
<evidence type="ECO:0000256" key="1">
    <source>
        <dbReference type="ARBA" id="ARBA00003257"/>
    </source>
</evidence>
<comment type="function">
    <text evidence="8">Core subunit of the mitochondrial membrane respiratory chain NADH dehydrogenase (Complex I) which catalyzes electron transfer from NADH through the respiratory chain, using ubiquinone as an electron acceptor. Essential for the catalytic activity and assembly of complex I.</text>
</comment>
<dbReference type="AlphaFoldDB" id="A0A6B9IN23"/>
<dbReference type="Gene3D" id="1.20.120.1200">
    <property type="entry name" value="NADH-ubiquinone/plastoquinone oxidoreductase chain 6, subunit NuoJ"/>
    <property type="match status" value="1"/>
</dbReference>
<evidence type="ECO:0000256" key="6">
    <source>
        <dbReference type="ARBA" id="ARBA00023075"/>
    </source>
</evidence>
<organism evidence="9">
    <name type="scientific">Magnusiomyces paraingens</name>
    <dbReference type="NCBI Taxonomy" id="2606893"/>
    <lineage>
        <taxon>Eukaryota</taxon>
        <taxon>Fungi</taxon>
        <taxon>Dikarya</taxon>
        <taxon>Ascomycota</taxon>
        <taxon>Saccharomycotina</taxon>
        <taxon>Dipodascomycetes</taxon>
        <taxon>Dipodascales</taxon>
        <taxon>Dipodascaceae</taxon>
        <taxon>Magnusiomyces</taxon>
    </lineage>
</organism>
<comment type="subcellular location">
    <subcellularLocation>
        <location evidence="8">Mitochondrion membrane</location>
        <topology evidence="8">Multi-pass membrane protein</topology>
    </subcellularLocation>
</comment>
<dbReference type="PANTHER" id="PTHR33269">
    <property type="entry name" value="NADH-UBIQUINONE OXIDOREDUCTASE CHAIN 6"/>
    <property type="match status" value="1"/>
</dbReference>
<comment type="function">
    <text evidence="1">Core subunit of the mitochondrial membrane respiratory chain NADH dehydrogenase (Complex I) that is believed to belong to the minimal assembly required for catalysis. Complex I functions in the transfer of electrons from NADH to the respiratory chain. The immediate electron acceptor for the enzyme is believed to be ubiquinone.</text>
</comment>
<dbReference type="InterPro" id="IPR042106">
    <property type="entry name" value="Nuo/plastoQ_OxRdtase_6_NuoJ"/>
</dbReference>
<sequence length="206" mass="23691">MFMIELINTHLQMNNSLMMLFEYMSIMSALCVMFSRNAMVSMMYLMLLYVNISMYLFYTGLGVMGLLYMLVYVGAIAMLFLFMLSLINMKMSELSSKSNNSDMLLIIITLMTLSYVLININIDNINIINNVLSYINNILQNDYSIDSSNINNIEMFNILNINYDDLTSYSELKIIGELLYTEYSMVMLMIGLILLLTIIGVIIITK</sequence>
<evidence type="ECO:0000256" key="5">
    <source>
        <dbReference type="ARBA" id="ARBA00022967"/>
    </source>
</evidence>
<evidence type="ECO:0000256" key="3">
    <source>
        <dbReference type="ARBA" id="ARBA00021095"/>
    </source>
</evidence>
<geneLocation type="mitochondrion" evidence="9"/>
<evidence type="ECO:0000256" key="8">
    <source>
        <dbReference type="RuleBase" id="RU004430"/>
    </source>
</evidence>